<evidence type="ECO:0000256" key="9">
    <source>
        <dbReference type="SAM" id="MobiDB-lite"/>
    </source>
</evidence>
<feature type="compositionally biased region" description="Basic and acidic residues" evidence="9">
    <location>
        <begin position="504"/>
        <end position="515"/>
    </location>
</feature>
<dbReference type="Pfam" id="PF10403">
    <property type="entry name" value="BHD_1"/>
    <property type="match status" value="1"/>
</dbReference>
<dbReference type="SMART" id="SM01032">
    <property type="entry name" value="BHD_3"/>
    <property type="match status" value="1"/>
</dbReference>
<feature type="region of interest" description="Disordered" evidence="9">
    <location>
        <begin position="1"/>
        <end position="59"/>
    </location>
</feature>
<dbReference type="InterPro" id="IPR004583">
    <property type="entry name" value="DNA_repair_Rad4"/>
</dbReference>
<evidence type="ECO:0000313" key="13">
    <source>
        <dbReference type="EMBL" id="KAF2894976.1"/>
    </source>
</evidence>
<dbReference type="InterPro" id="IPR038765">
    <property type="entry name" value="Papain-like_cys_pep_sf"/>
</dbReference>
<feature type="coiled-coil region" evidence="8">
    <location>
        <begin position="134"/>
        <end position="161"/>
    </location>
</feature>
<reference evidence="13" key="1">
    <citation type="submission" date="2019-08" db="EMBL/GenBank/DDBJ databases">
        <title>The genome of the North American firefly Photinus pyralis.</title>
        <authorList>
            <consortium name="Photinus pyralis genome working group"/>
            <person name="Fallon T.R."/>
            <person name="Sander Lower S.E."/>
            <person name="Weng J.-K."/>
        </authorList>
    </citation>
    <scope>NUCLEOTIDE SEQUENCE</scope>
    <source>
        <strain evidence="13">TRF0915ILg1</strain>
        <tissue evidence="13">Whole body</tissue>
    </source>
</reference>
<dbReference type="InterPro" id="IPR018326">
    <property type="entry name" value="Rad4_beta-hairpin_dom1"/>
</dbReference>
<organism evidence="13 14">
    <name type="scientific">Ignelater luminosus</name>
    <name type="common">Cucubano</name>
    <name type="synonym">Pyrophorus luminosus</name>
    <dbReference type="NCBI Taxonomy" id="2038154"/>
    <lineage>
        <taxon>Eukaryota</taxon>
        <taxon>Metazoa</taxon>
        <taxon>Ecdysozoa</taxon>
        <taxon>Arthropoda</taxon>
        <taxon>Hexapoda</taxon>
        <taxon>Insecta</taxon>
        <taxon>Pterygota</taxon>
        <taxon>Neoptera</taxon>
        <taxon>Endopterygota</taxon>
        <taxon>Coleoptera</taxon>
        <taxon>Polyphaga</taxon>
        <taxon>Elateriformia</taxon>
        <taxon>Elateroidea</taxon>
        <taxon>Elateridae</taxon>
        <taxon>Agrypninae</taxon>
        <taxon>Pyrophorini</taxon>
        <taxon>Ignelater</taxon>
    </lineage>
</organism>
<dbReference type="GO" id="GO:0006298">
    <property type="term" value="P:mismatch repair"/>
    <property type="evidence" value="ECO:0007669"/>
    <property type="project" value="TreeGrafter"/>
</dbReference>
<feature type="domain" description="Rad4 beta-hairpin" evidence="11">
    <location>
        <begin position="914"/>
        <end position="970"/>
    </location>
</feature>
<proteinExistence type="inferred from homology"/>
<dbReference type="Gene3D" id="3.30.70.2460">
    <property type="entry name" value="Rad4, beta-hairpin domain BHD3"/>
    <property type="match status" value="1"/>
</dbReference>
<sequence>MRQIMRRSTRITSKKASVASDSSDEENSEEELHKKPLKKCDVKKIQNSDSSSESDIENYLQPADQIDLNSSFFQTGKSKEINSFEAIESNIFSGVNRLSESESEPEQDEVFCEKKETKNKEPKPTTSKINFQQLHEYTQKIEEAKKFVEKYEAQKKIKQNKQKHIANKKSDEEELDISELLALGETKVESLVKPQTSVHSSDFESLSDSEKEDWEEVEDDTTKHSIIPKDGVQITLELPGMVKKKKGMDLVACMKRRLNRIKKENQVYVHKVHLLCWLAHGNYVNQFLNNQELLALGLSLIPSQHCYPSDRTDLSYLEQIVKWFKDSIPVIDKLYSKEEPLIKLLKIQISRKQAFNKKMLVYMFICVLRSLGIQCRLVLSFQVAPLRPPASELHSLSTKSEDNKEKKVKSEQKEKSTNSTSNKAGTAKKDEKCGIEKSETVREQKSQKLNLGNLNSKESTKDKMSKSTKSESTSKKLNQPDEKSKGTIHKTNPSATTSKLAKSVSEKKVMSEKSRSHSKSKSGEKSTPVKSHSTLKIDKNKTIQSPSHKIPQLDGAGDTDDSEASTLQNIKKPNLKKLTQEEKNSCPIKKHSKRLKSLPASEEMEVDQVSKVPNNNKQNVSKSSSTNLKKLKKSKSSSLLDLKSTEKSKSGPRSSQSLDRSLYFNQNSSGRRGDIRNDIISIMKGRMAQERDVEHSKLVKSRRHRNQSDCDSDYAPKAIKKKRRDSDEFYEENKVKVKRRVRVKKDDDDEEQKQKKGVDVWVEVFLESEEKWISADVTKGKVHCIRELYTRASHPIMYIVAWNNDNSLKDITQRYCPNWNTVTRKLRIDNKWWQKTLKPFEGRKIARDREEDEELARLQLEQPLPTSIAEYKNHPLYALKRHLLKFQALYPPQPIVLGFVKNEAVYSRDCVHTLHSREVWIKYAKVVKPGEEPYKIVKARAKYDKLSGQVVTDKPLELFGKWQVGDYVPPIAENGIVPRNAYGNVELFKPCMLPKGTVHLHLPGLNKIAKKMDIDCAPAVVGFDFHTGGSHPTFDGFVVCEEHSESLIAAWYMEQEEQEKREQEKLEKRVYGNWRKLIKGLLIRERLKARYNFGGPSEAGGKKRNSKAPKFVSKKRRICSNSESDAD</sequence>
<accession>A0A8K0GDG2</accession>
<comment type="similarity">
    <text evidence="2">Belongs to the XPC family.</text>
</comment>
<feature type="region of interest" description="Disordered" evidence="9">
    <location>
        <begin position="98"/>
        <end position="128"/>
    </location>
</feature>
<feature type="compositionally biased region" description="Basic residues" evidence="9">
    <location>
        <begin position="1"/>
        <end position="13"/>
    </location>
</feature>
<evidence type="ECO:0000256" key="7">
    <source>
        <dbReference type="ARBA" id="ARBA00023242"/>
    </source>
</evidence>
<dbReference type="InterPro" id="IPR036985">
    <property type="entry name" value="Transglutaminase-like_sf"/>
</dbReference>
<dbReference type="Gene3D" id="3.90.260.10">
    <property type="entry name" value="Transglutaminase-like"/>
    <property type="match status" value="2"/>
</dbReference>
<feature type="domain" description="Rad4 beta-hairpin" evidence="12">
    <location>
        <begin position="977"/>
        <end position="1051"/>
    </location>
</feature>
<dbReference type="NCBIfam" id="TIGR00605">
    <property type="entry name" value="rad4"/>
    <property type="match status" value="1"/>
</dbReference>
<dbReference type="SUPFAM" id="SSF54001">
    <property type="entry name" value="Cysteine proteinases"/>
    <property type="match status" value="1"/>
</dbReference>
<feature type="domain" description="Rad4 beta-hairpin" evidence="10">
    <location>
        <begin position="860"/>
        <end position="912"/>
    </location>
</feature>
<dbReference type="InterPro" id="IPR018327">
    <property type="entry name" value="BHD_2"/>
</dbReference>
<evidence type="ECO:0000259" key="11">
    <source>
        <dbReference type="SMART" id="SM01031"/>
    </source>
</evidence>
<evidence type="ECO:0000259" key="10">
    <source>
        <dbReference type="SMART" id="SM01030"/>
    </source>
</evidence>
<feature type="compositionally biased region" description="Acidic residues" evidence="9">
    <location>
        <begin position="101"/>
        <end position="110"/>
    </location>
</feature>
<dbReference type="PANTHER" id="PTHR12135:SF0">
    <property type="entry name" value="DNA REPAIR PROTEIN COMPLEMENTING XP-C CELLS"/>
    <property type="match status" value="1"/>
</dbReference>
<dbReference type="OrthoDB" id="300780at2759"/>
<feature type="region of interest" description="Disordered" evidence="9">
    <location>
        <begin position="1092"/>
        <end position="1127"/>
    </location>
</feature>
<dbReference type="Gene3D" id="2.20.20.110">
    <property type="entry name" value="Rad4, beta-hairpin domain BHD1"/>
    <property type="match status" value="1"/>
</dbReference>
<feature type="compositionally biased region" description="Polar residues" evidence="9">
    <location>
        <begin position="489"/>
        <end position="500"/>
    </location>
</feature>
<dbReference type="GO" id="GO:0003684">
    <property type="term" value="F:damaged DNA binding"/>
    <property type="evidence" value="ECO:0007669"/>
    <property type="project" value="InterPro"/>
</dbReference>
<evidence type="ECO:0000313" key="14">
    <source>
        <dbReference type="Proteomes" id="UP000801492"/>
    </source>
</evidence>
<keyword evidence="6" id="KW-0234">DNA repair</keyword>
<feature type="compositionally biased region" description="Basic residues" evidence="9">
    <location>
        <begin position="1102"/>
        <end position="1118"/>
    </location>
</feature>
<feature type="compositionally biased region" description="Basic and acidic residues" evidence="9">
    <location>
        <begin position="30"/>
        <end position="46"/>
    </location>
</feature>
<gene>
    <name evidence="13" type="ORF">ILUMI_11209</name>
</gene>
<feature type="compositionally biased region" description="Basic and acidic residues" evidence="9">
    <location>
        <begin position="687"/>
        <end position="697"/>
    </location>
</feature>
<dbReference type="GO" id="GO:0071942">
    <property type="term" value="C:XPC complex"/>
    <property type="evidence" value="ECO:0007669"/>
    <property type="project" value="TreeGrafter"/>
</dbReference>
<dbReference type="GO" id="GO:0003697">
    <property type="term" value="F:single-stranded DNA binding"/>
    <property type="evidence" value="ECO:0007669"/>
    <property type="project" value="TreeGrafter"/>
</dbReference>
<dbReference type="EMBL" id="VTPC01006391">
    <property type="protein sequence ID" value="KAF2894976.1"/>
    <property type="molecule type" value="Genomic_DNA"/>
</dbReference>
<evidence type="ECO:0000256" key="3">
    <source>
        <dbReference type="ARBA" id="ARBA00022553"/>
    </source>
</evidence>
<dbReference type="FunFam" id="3.30.70.2460:FF:000001">
    <property type="entry name" value="DNA repair protein Rad4 family"/>
    <property type="match status" value="1"/>
</dbReference>
<evidence type="ECO:0000259" key="12">
    <source>
        <dbReference type="SMART" id="SM01032"/>
    </source>
</evidence>
<keyword evidence="7" id="KW-0539">Nucleus</keyword>
<evidence type="ECO:0000256" key="2">
    <source>
        <dbReference type="ARBA" id="ARBA00009525"/>
    </source>
</evidence>
<keyword evidence="3" id="KW-0597">Phosphoprotein</keyword>
<evidence type="ECO:0000256" key="1">
    <source>
        <dbReference type="ARBA" id="ARBA00004123"/>
    </source>
</evidence>
<feature type="compositionally biased region" description="Basic and acidic residues" evidence="9">
    <location>
        <begin position="427"/>
        <end position="446"/>
    </location>
</feature>
<feature type="compositionally biased region" description="Polar residues" evidence="9">
    <location>
        <begin position="651"/>
        <end position="670"/>
    </location>
</feature>
<protein>
    <submittedName>
        <fullName evidence="13">Uncharacterized protein</fullName>
    </submittedName>
</protein>
<dbReference type="SMART" id="SM01030">
    <property type="entry name" value="BHD_1"/>
    <property type="match status" value="1"/>
</dbReference>
<keyword evidence="4" id="KW-0227">DNA damage</keyword>
<evidence type="ECO:0000256" key="6">
    <source>
        <dbReference type="ARBA" id="ARBA00023204"/>
    </source>
</evidence>
<feature type="region of interest" description="Disordered" evidence="9">
    <location>
        <begin position="390"/>
        <end position="726"/>
    </location>
</feature>
<feature type="compositionally biased region" description="Acidic residues" evidence="9">
    <location>
        <begin position="205"/>
        <end position="219"/>
    </location>
</feature>
<dbReference type="GO" id="GO:0006289">
    <property type="term" value="P:nucleotide-excision repair"/>
    <property type="evidence" value="ECO:0007669"/>
    <property type="project" value="InterPro"/>
</dbReference>
<dbReference type="GO" id="GO:0000111">
    <property type="term" value="C:nucleotide-excision repair factor 2 complex"/>
    <property type="evidence" value="ECO:0007669"/>
    <property type="project" value="TreeGrafter"/>
</dbReference>
<dbReference type="GO" id="GO:0005737">
    <property type="term" value="C:cytoplasm"/>
    <property type="evidence" value="ECO:0007669"/>
    <property type="project" value="TreeGrafter"/>
</dbReference>
<name>A0A8K0GDG2_IGNLU</name>
<dbReference type="AlphaFoldDB" id="A0A8K0GDG2"/>
<feature type="compositionally biased region" description="Basic and acidic residues" evidence="9">
    <location>
        <begin position="458"/>
        <end position="485"/>
    </location>
</feature>
<dbReference type="InterPro" id="IPR018325">
    <property type="entry name" value="Rad4/PNGase_transGLS-fold"/>
</dbReference>
<feature type="compositionally biased region" description="Basic and acidic residues" evidence="9">
    <location>
        <begin position="399"/>
        <end position="416"/>
    </location>
</feature>
<dbReference type="InterPro" id="IPR018328">
    <property type="entry name" value="Rad4_beta-hairpin_dom3"/>
</dbReference>
<comment type="subcellular location">
    <subcellularLocation>
        <location evidence="1">Nucleus</location>
    </subcellularLocation>
</comment>
<evidence type="ECO:0000256" key="8">
    <source>
        <dbReference type="SAM" id="Coils"/>
    </source>
</evidence>
<keyword evidence="8" id="KW-0175">Coiled coil</keyword>
<dbReference type="SMART" id="SM01031">
    <property type="entry name" value="BHD_2"/>
    <property type="match status" value="1"/>
</dbReference>
<dbReference type="Pfam" id="PF10405">
    <property type="entry name" value="BHD_3"/>
    <property type="match status" value="1"/>
</dbReference>
<keyword evidence="5" id="KW-0238">DNA-binding</keyword>
<dbReference type="Pfam" id="PF03835">
    <property type="entry name" value="Rad4"/>
    <property type="match status" value="1"/>
</dbReference>
<dbReference type="InterPro" id="IPR018026">
    <property type="entry name" value="DNA_repair_Rad4-like"/>
</dbReference>
<comment type="caution">
    <text evidence="13">The sequence shown here is derived from an EMBL/GenBank/DDBJ whole genome shotgun (WGS) entry which is preliminary data.</text>
</comment>
<evidence type="ECO:0000256" key="4">
    <source>
        <dbReference type="ARBA" id="ARBA00022763"/>
    </source>
</evidence>
<dbReference type="FunFam" id="2.20.20.110:FF:000001">
    <property type="entry name" value="DNA repair protein complementing XP-C cells"/>
    <property type="match status" value="1"/>
</dbReference>
<evidence type="ECO:0000256" key="5">
    <source>
        <dbReference type="ARBA" id="ARBA00023125"/>
    </source>
</evidence>
<feature type="compositionally biased region" description="Low complexity" evidence="9">
    <location>
        <begin position="609"/>
        <end position="628"/>
    </location>
</feature>
<keyword evidence="14" id="KW-1185">Reference proteome</keyword>
<feature type="region of interest" description="Disordered" evidence="9">
    <location>
        <begin position="199"/>
        <end position="222"/>
    </location>
</feature>
<dbReference type="PANTHER" id="PTHR12135">
    <property type="entry name" value="DNA REPAIR PROTEIN XP-C / RAD4"/>
    <property type="match status" value="1"/>
</dbReference>
<dbReference type="InterPro" id="IPR042488">
    <property type="entry name" value="Rad4_BHD3_sf"/>
</dbReference>
<dbReference type="Proteomes" id="UP000801492">
    <property type="component" value="Unassembled WGS sequence"/>
</dbReference>
<feature type="compositionally biased region" description="Basic and acidic residues" evidence="9">
    <location>
        <begin position="111"/>
        <end position="123"/>
    </location>
</feature>